<evidence type="ECO:0000313" key="2">
    <source>
        <dbReference type="Proteomes" id="UP001597387"/>
    </source>
</evidence>
<organism evidence="1 2">
    <name type="scientific">Paradesertivirga mongoliensis</name>
    <dbReference type="NCBI Taxonomy" id="2100740"/>
    <lineage>
        <taxon>Bacteria</taxon>
        <taxon>Pseudomonadati</taxon>
        <taxon>Bacteroidota</taxon>
        <taxon>Sphingobacteriia</taxon>
        <taxon>Sphingobacteriales</taxon>
        <taxon>Sphingobacteriaceae</taxon>
        <taxon>Paradesertivirga</taxon>
    </lineage>
</organism>
<name>A0ABW4ZLP3_9SPHI</name>
<evidence type="ECO:0000313" key="1">
    <source>
        <dbReference type="EMBL" id="MFD2162998.1"/>
    </source>
</evidence>
<gene>
    <name evidence="1" type="ORF">ACFSJU_11390</name>
</gene>
<reference evidence="2" key="1">
    <citation type="journal article" date="2019" name="Int. J. Syst. Evol. Microbiol.">
        <title>The Global Catalogue of Microorganisms (GCM) 10K type strain sequencing project: providing services to taxonomists for standard genome sequencing and annotation.</title>
        <authorList>
            <consortium name="The Broad Institute Genomics Platform"/>
            <consortium name="The Broad Institute Genome Sequencing Center for Infectious Disease"/>
            <person name="Wu L."/>
            <person name="Ma J."/>
        </authorList>
    </citation>
    <scope>NUCLEOTIDE SEQUENCE [LARGE SCALE GENOMIC DNA]</scope>
    <source>
        <strain evidence="2">KCTC 42217</strain>
    </source>
</reference>
<protein>
    <submittedName>
        <fullName evidence="1">Uncharacterized protein</fullName>
    </submittedName>
</protein>
<keyword evidence="2" id="KW-1185">Reference proteome</keyword>
<dbReference type="RefSeq" id="WP_255902497.1">
    <property type="nucleotide sequence ID" value="NZ_JAFMZO010000003.1"/>
</dbReference>
<sequence>MEQVRIISGDSPENVREQIRRDFTENPEVFDYSAVIEQDGRSITLDVDIDLGGGFEGGYALTRFTSGLKSFDDLHFSIHHQGLLDGIGKLFGIQDVDLGYPEFDRKIVIKTNHPDRLKEIFSDTQVRGTIRSLPEFTFHIGHHHSANTHVESAFLELRIDEAITEPDRLYEIYKAFSVVLDKLEFEAGSIMKHL</sequence>
<dbReference type="Proteomes" id="UP001597387">
    <property type="component" value="Unassembled WGS sequence"/>
</dbReference>
<accession>A0ABW4ZLP3</accession>
<comment type="caution">
    <text evidence="1">The sequence shown here is derived from an EMBL/GenBank/DDBJ whole genome shotgun (WGS) entry which is preliminary data.</text>
</comment>
<dbReference type="EMBL" id="JBHUHZ010000001">
    <property type="protein sequence ID" value="MFD2162998.1"/>
    <property type="molecule type" value="Genomic_DNA"/>
</dbReference>
<proteinExistence type="predicted"/>